<dbReference type="GeneID" id="106665415"/>
<dbReference type="PANTHER" id="PTHR45774">
    <property type="entry name" value="BTB/POZ DOMAIN-CONTAINING"/>
    <property type="match status" value="1"/>
</dbReference>
<dbReference type="Pfam" id="PF07707">
    <property type="entry name" value="BACK"/>
    <property type="match status" value="1"/>
</dbReference>
<dbReference type="InterPro" id="IPR000210">
    <property type="entry name" value="BTB/POZ_dom"/>
</dbReference>
<name>A0A8I6TMV9_CIMLE</name>
<evidence type="ECO:0000313" key="2">
    <source>
        <dbReference type="EnsemblMetazoa" id="XP_024085528.1"/>
    </source>
</evidence>
<dbReference type="RefSeq" id="XP_024085528.1">
    <property type="nucleotide sequence ID" value="XM_024229760.1"/>
</dbReference>
<dbReference type="OrthoDB" id="6605118at2759"/>
<dbReference type="InterPro" id="IPR038648">
    <property type="entry name" value="PHR_sf"/>
</dbReference>
<dbReference type="EnsemblMetazoa" id="XM_024229760.1">
    <property type="protein sequence ID" value="XP_024085528.1"/>
    <property type="gene ID" value="LOC106665415"/>
</dbReference>
<dbReference type="Proteomes" id="UP000494040">
    <property type="component" value="Unassembled WGS sequence"/>
</dbReference>
<dbReference type="InterPro" id="IPR011705">
    <property type="entry name" value="BACK"/>
</dbReference>
<keyword evidence="3" id="KW-1185">Reference proteome</keyword>
<dbReference type="SUPFAM" id="SSF54695">
    <property type="entry name" value="POZ domain"/>
    <property type="match status" value="1"/>
</dbReference>
<evidence type="ECO:0000259" key="1">
    <source>
        <dbReference type="PROSITE" id="PS50097"/>
    </source>
</evidence>
<protein>
    <recommendedName>
        <fullName evidence="1">BTB domain-containing protein</fullName>
    </recommendedName>
</protein>
<sequence length="413" mass="47529">MLIERYYHNINLTQLHSQFGVSLQPRRRYKFNKMIMAHRTILQVGSEVLNSTIKKNVTNIIDIHADPTIFHGFLEILYCEKTEFQSLSHALEILQLGQKYKSKHVKSICLSYIKAQLELKFICDILQLSYQHDLKELQDACIEHITENMDEFFKIVNLEDIKIETIQLILDQQNISINEYQLFKHIKSWIHTRVNIDGESVLGEIKANIIPKFCFLDMSTNQFVEGPYYSGLLTEEQSLFLMSQLISKKCVMPTPAGITTATRNNSIADKSAVQQFIFDNLIISVKKSQRMMFQVDKSIDILSIMVFTRSDGSGQYKGTIKASIGLEGSDVKLYGTCCETMNYDSVHILDFDCAVKIQEGLKYELELMLECGKYKFWNVENFSGTKGQVKFSFFKASKTSTCYIPLSSIRYTV</sequence>
<reference evidence="2" key="1">
    <citation type="submission" date="2022-01" db="UniProtKB">
        <authorList>
            <consortium name="EnsemblMetazoa"/>
        </authorList>
    </citation>
    <scope>IDENTIFICATION</scope>
</reference>
<feature type="domain" description="BTB" evidence="1">
    <location>
        <begin position="19"/>
        <end position="86"/>
    </location>
</feature>
<dbReference type="PANTHER" id="PTHR45774:SF4">
    <property type="entry name" value="AXUNDEAD, ISOFORM F"/>
    <property type="match status" value="1"/>
</dbReference>
<dbReference type="PROSITE" id="PS50097">
    <property type="entry name" value="BTB"/>
    <property type="match status" value="1"/>
</dbReference>
<dbReference type="GO" id="GO:0022008">
    <property type="term" value="P:neurogenesis"/>
    <property type="evidence" value="ECO:0007669"/>
    <property type="project" value="TreeGrafter"/>
</dbReference>
<dbReference type="Gene3D" id="2.60.120.820">
    <property type="entry name" value="PHR domain"/>
    <property type="match status" value="1"/>
</dbReference>
<dbReference type="GO" id="GO:0005829">
    <property type="term" value="C:cytosol"/>
    <property type="evidence" value="ECO:0007669"/>
    <property type="project" value="TreeGrafter"/>
</dbReference>
<dbReference type="AlphaFoldDB" id="A0A8I6TMV9"/>
<dbReference type="Pfam" id="PF00651">
    <property type="entry name" value="BTB"/>
    <property type="match status" value="1"/>
</dbReference>
<organism evidence="2 3">
    <name type="scientific">Cimex lectularius</name>
    <name type="common">Bed bug</name>
    <name type="synonym">Acanthia lectularia</name>
    <dbReference type="NCBI Taxonomy" id="79782"/>
    <lineage>
        <taxon>Eukaryota</taxon>
        <taxon>Metazoa</taxon>
        <taxon>Ecdysozoa</taxon>
        <taxon>Arthropoda</taxon>
        <taxon>Hexapoda</taxon>
        <taxon>Insecta</taxon>
        <taxon>Pterygota</taxon>
        <taxon>Neoptera</taxon>
        <taxon>Paraneoptera</taxon>
        <taxon>Hemiptera</taxon>
        <taxon>Heteroptera</taxon>
        <taxon>Panheteroptera</taxon>
        <taxon>Cimicomorpha</taxon>
        <taxon>Cimicidae</taxon>
        <taxon>Cimex</taxon>
    </lineage>
</organism>
<dbReference type="OMA" id="ERYYHNI"/>
<dbReference type="InterPro" id="IPR011333">
    <property type="entry name" value="SKP1/BTB/POZ_sf"/>
</dbReference>
<evidence type="ECO:0000313" key="3">
    <source>
        <dbReference type="Proteomes" id="UP000494040"/>
    </source>
</evidence>
<accession>A0A8I6TMV9</accession>
<dbReference type="Gene3D" id="1.25.40.420">
    <property type="match status" value="1"/>
</dbReference>
<dbReference type="Gene3D" id="3.30.710.10">
    <property type="entry name" value="Potassium Channel Kv1.1, Chain A"/>
    <property type="match status" value="1"/>
</dbReference>
<proteinExistence type="predicted"/>